<dbReference type="FunFam" id="3.90.980.10:FF:000001">
    <property type="entry name" value="DNA primase"/>
    <property type="match status" value="1"/>
</dbReference>
<evidence type="ECO:0000259" key="15">
    <source>
        <dbReference type="PROSITE" id="PS50880"/>
    </source>
</evidence>
<evidence type="ECO:0000256" key="6">
    <source>
        <dbReference type="ARBA" id="ARBA00022723"/>
    </source>
</evidence>
<dbReference type="GO" id="GO:0000428">
    <property type="term" value="C:DNA-directed RNA polymerase complex"/>
    <property type="evidence" value="ECO:0007669"/>
    <property type="project" value="UniProtKB-KW"/>
</dbReference>
<dbReference type="PANTHER" id="PTHR30313:SF2">
    <property type="entry name" value="DNA PRIMASE"/>
    <property type="match status" value="1"/>
</dbReference>
<comment type="cofactor">
    <cofactor evidence="13 14">
        <name>Zn(2+)</name>
        <dbReference type="ChEBI" id="CHEBI:29105"/>
    </cofactor>
    <text evidence="13 14">Binds 1 zinc ion per monomer.</text>
</comment>
<dbReference type="InterPro" id="IPR050219">
    <property type="entry name" value="DnaG_primase"/>
</dbReference>
<dbReference type="HAMAP" id="MF_00974">
    <property type="entry name" value="DNA_primase_DnaG"/>
    <property type="match status" value="1"/>
</dbReference>
<evidence type="ECO:0000256" key="10">
    <source>
        <dbReference type="ARBA" id="ARBA00023125"/>
    </source>
</evidence>
<dbReference type="SUPFAM" id="SSF56731">
    <property type="entry name" value="DNA primase core"/>
    <property type="match status" value="1"/>
</dbReference>
<dbReference type="NCBIfam" id="TIGR01391">
    <property type="entry name" value="dnaG"/>
    <property type="match status" value="1"/>
</dbReference>
<dbReference type="InterPro" id="IPR036977">
    <property type="entry name" value="DNA_primase_Znf_CHC2"/>
</dbReference>
<evidence type="ECO:0000256" key="7">
    <source>
        <dbReference type="ARBA" id="ARBA00022771"/>
    </source>
</evidence>
<evidence type="ECO:0000256" key="13">
    <source>
        <dbReference type="PIRNR" id="PIRNR002811"/>
    </source>
</evidence>
<evidence type="ECO:0000256" key="8">
    <source>
        <dbReference type="ARBA" id="ARBA00022833"/>
    </source>
</evidence>
<dbReference type="RefSeq" id="WP_190352250.1">
    <property type="nucleotide sequence ID" value="NZ_JACJPY010000069.1"/>
</dbReference>
<comment type="catalytic activity">
    <reaction evidence="12">
        <text>ssDNA + n NTP = ssDNA/pppN(pN)n-1 hybrid + (n-1) diphosphate.</text>
        <dbReference type="EC" id="2.7.7.101"/>
    </reaction>
</comment>
<dbReference type="InterPro" id="IPR006171">
    <property type="entry name" value="TOPRIM_dom"/>
</dbReference>
<dbReference type="GO" id="GO:0003899">
    <property type="term" value="F:DNA-directed RNA polymerase activity"/>
    <property type="evidence" value="ECO:0007669"/>
    <property type="project" value="UniProtKB-UniRule"/>
</dbReference>
<dbReference type="Pfam" id="PF08275">
    <property type="entry name" value="DNAG_N"/>
    <property type="match status" value="1"/>
</dbReference>
<dbReference type="GO" id="GO:0005737">
    <property type="term" value="C:cytoplasm"/>
    <property type="evidence" value="ECO:0007669"/>
    <property type="project" value="TreeGrafter"/>
</dbReference>
<dbReference type="Gene3D" id="3.90.580.10">
    <property type="entry name" value="Zinc finger, CHC2-type domain"/>
    <property type="match status" value="1"/>
</dbReference>
<evidence type="ECO:0000313" key="17">
    <source>
        <dbReference type="Proteomes" id="UP000631421"/>
    </source>
</evidence>
<protein>
    <recommendedName>
        <fullName evidence="12 13">DNA primase</fullName>
        <ecNumber evidence="12">2.7.7.101</ecNumber>
    </recommendedName>
</protein>
<evidence type="ECO:0000256" key="9">
    <source>
        <dbReference type="ARBA" id="ARBA00022842"/>
    </source>
</evidence>
<comment type="caution">
    <text evidence="12">Lacks conserved residue(s) required for the propagation of feature annotation.</text>
</comment>
<dbReference type="GO" id="GO:1990077">
    <property type="term" value="C:primosome complex"/>
    <property type="evidence" value="ECO:0007669"/>
    <property type="project" value="UniProtKB-KW"/>
</dbReference>
<dbReference type="EMBL" id="JACJPY010000069">
    <property type="protein sequence ID" value="MBD2151832.1"/>
    <property type="molecule type" value="Genomic_DNA"/>
</dbReference>
<dbReference type="EC" id="2.7.7.101" evidence="12"/>
<accession>A0A926UV83</accession>
<comment type="function">
    <text evidence="12 13">RNA polymerase that catalyzes the synthesis of short RNA molecules used as primers for DNA polymerase during DNA replication.</text>
</comment>
<dbReference type="Pfam" id="PF13155">
    <property type="entry name" value="Toprim_2"/>
    <property type="match status" value="1"/>
</dbReference>
<dbReference type="SMART" id="SM00493">
    <property type="entry name" value="TOPRIM"/>
    <property type="match status" value="1"/>
</dbReference>
<dbReference type="CDD" id="cd03364">
    <property type="entry name" value="TOPRIM_DnaG_primases"/>
    <property type="match status" value="1"/>
</dbReference>
<gene>
    <name evidence="12" type="primary">dnaG</name>
    <name evidence="16" type="ORF">H6F44_17125</name>
</gene>
<keyword evidence="4 12" id="KW-0548">Nucleotidyltransferase</keyword>
<proteinExistence type="inferred from homology"/>
<keyword evidence="11 12" id="KW-0804">Transcription</keyword>
<evidence type="ECO:0000256" key="1">
    <source>
        <dbReference type="ARBA" id="ARBA00022478"/>
    </source>
</evidence>
<dbReference type="SMART" id="SM00400">
    <property type="entry name" value="ZnF_CHCC"/>
    <property type="match status" value="1"/>
</dbReference>
<keyword evidence="7 14" id="KW-0863">Zinc-finger</keyword>
<dbReference type="FunFam" id="3.40.1360.10:FF:000002">
    <property type="entry name" value="DNA primase"/>
    <property type="match status" value="1"/>
</dbReference>
<dbReference type="Gene3D" id="3.90.980.10">
    <property type="entry name" value="DNA primase, catalytic core, N-terminal domain"/>
    <property type="match status" value="1"/>
</dbReference>
<comment type="similarity">
    <text evidence="12 13">Belongs to the DnaG primase family.</text>
</comment>
<keyword evidence="1 12" id="KW-0240">DNA-directed RNA polymerase</keyword>
<keyword evidence="3 12" id="KW-0808">Transferase</keyword>
<evidence type="ECO:0000256" key="14">
    <source>
        <dbReference type="PIRSR" id="PIRSR002811-1"/>
    </source>
</evidence>
<dbReference type="Proteomes" id="UP000631421">
    <property type="component" value="Unassembled WGS sequence"/>
</dbReference>
<dbReference type="PIRSF" id="PIRSF002811">
    <property type="entry name" value="DnaG"/>
    <property type="match status" value="1"/>
</dbReference>
<dbReference type="AlphaFoldDB" id="A0A926UV83"/>
<comment type="subunit">
    <text evidence="12">Monomer. Interacts with DnaB.</text>
</comment>
<evidence type="ECO:0000256" key="4">
    <source>
        <dbReference type="ARBA" id="ARBA00022695"/>
    </source>
</evidence>
<dbReference type="InterPro" id="IPR034151">
    <property type="entry name" value="TOPRIM_DnaG_bac"/>
</dbReference>
<dbReference type="GO" id="GO:0006269">
    <property type="term" value="P:DNA replication, synthesis of primer"/>
    <property type="evidence" value="ECO:0007669"/>
    <property type="project" value="UniProtKB-UniRule"/>
</dbReference>
<reference evidence="16" key="2">
    <citation type="submission" date="2020-08" db="EMBL/GenBank/DDBJ databases">
        <authorList>
            <person name="Chen M."/>
            <person name="Teng W."/>
            <person name="Zhao L."/>
            <person name="Hu C."/>
            <person name="Zhou Y."/>
            <person name="Han B."/>
            <person name="Song L."/>
            <person name="Shu W."/>
        </authorList>
    </citation>
    <scope>NUCLEOTIDE SEQUENCE</scope>
    <source>
        <strain evidence="16">FACHB-1277</strain>
    </source>
</reference>
<evidence type="ECO:0000256" key="2">
    <source>
        <dbReference type="ARBA" id="ARBA00022515"/>
    </source>
</evidence>
<keyword evidence="2 12" id="KW-0639">Primosome</keyword>
<dbReference type="GO" id="GO:0008270">
    <property type="term" value="F:zinc ion binding"/>
    <property type="evidence" value="ECO:0007669"/>
    <property type="project" value="UniProtKB-KW"/>
</dbReference>
<feature type="domain" description="Toprim" evidence="15">
    <location>
        <begin position="267"/>
        <end position="350"/>
    </location>
</feature>
<keyword evidence="9" id="KW-0460">Magnesium</keyword>
<dbReference type="PANTHER" id="PTHR30313">
    <property type="entry name" value="DNA PRIMASE"/>
    <property type="match status" value="1"/>
</dbReference>
<dbReference type="InterPro" id="IPR006295">
    <property type="entry name" value="DNA_primase_DnaG"/>
</dbReference>
<feature type="zinc finger region" description="CHC2-type" evidence="14">
    <location>
        <begin position="42"/>
        <end position="67"/>
    </location>
</feature>
<dbReference type="InterPro" id="IPR030846">
    <property type="entry name" value="DnaG_bac"/>
</dbReference>
<reference evidence="16" key="1">
    <citation type="journal article" date="2015" name="ISME J.">
        <title>Draft Genome Sequence of Streptomyces incarnatus NRRL8089, which Produces the Nucleoside Antibiotic Sinefungin.</title>
        <authorList>
            <person name="Oshima K."/>
            <person name="Hattori M."/>
            <person name="Shimizu H."/>
            <person name="Fukuda K."/>
            <person name="Nemoto M."/>
            <person name="Inagaki K."/>
            <person name="Tamura T."/>
        </authorList>
    </citation>
    <scope>NUCLEOTIDE SEQUENCE</scope>
    <source>
        <strain evidence="16">FACHB-1277</strain>
    </source>
</reference>
<dbReference type="Gene3D" id="3.40.1360.10">
    <property type="match status" value="1"/>
</dbReference>
<evidence type="ECO:0000313" key="16">
    <source>
        <dbReference type="EMBL" id="MBD2151832.1"/>
    </source>
</evidence>
<dbReference type="InterPro" id="IPR002694">
    <property type="entry name" value="Znf_CHC2"/>
</dbReference>
<dbReference type="GO" id="GO:0003677">
    <property type="term" value="F:DNA binding"/>
    <property type="evidence" value="ECO:0007669"/>
    <property type="project" value="UniProtKB-KW"/>
</dbReference>
<name>A0A926UV83_9CYAN</name>
<keyword evidence="8 13" id="KW-0862">Zinc</keyword>
<evidence type="ECO:0000256" key="3">
    <source>
        <dbReference type="ARBA" id="ARBA00022679"/>
    </source>
</evidence>
<comment type="caution">
    <text evidence="16">The sequence shown here is derived from an EMBL/GenBank/DDBJ whole genome shotgun (WGS) entry which is preliminary data.</text>
</comment>
<keyword evidence="5 12" id="KW-0235">DNA replication</keyword>
<dbReference type="InterPro" id="IPR037068">
    <property type="entry name" value="DNA_primase_core_N_sf"/>
</dbReference>
<organism evidence="16 17">
    <name type="scientific">Pseudanabaena cinerea FACHB-1277</name>
    <dbReference type="NCBI Taxonomy" id="2949581"/>
    <lineage>
        <taxon>Bacteria</taxon>
        <taxon>Bacillati</taxon>
        <taxon>Cyanobacteriota</taxon>
        <taxon>Cyanophyceae</taxon>
        <taxon>Pseudanabaenales</taxon>
        <taxon>Pseudanabaenaceae</taxon>
        <taxon>Pseudanabaena</taxon>
        <taxon>Pseudanabaena cinerea</taxon>
    </lineage>
</organism>
<evidence type="ECO:0000256" key="11">
    <source>
        <dbReference type="ARBA" id="ARBA00023163"/>
    </source>
</evidence>
<evidence type="ECO:0000256" key="5">
    <source>
        <dbReference type="ARBA" id="ARBA00022705"/>
    </source>
</evidence>
<keyword evidence="6 13" id="KW-0479">Metal-binding</keyword>
<evidence type="ECO:0000256" key="12">
    <source>
        <dbReference type="HAMAP-Rule" id="MF_00974"/>
    </source>
</evidence>
<keyword evidence="10 12" id="KW-0238">DNA-binding</keyword>
<dbReference type="SUPFAM" id="SSF57783">
    <property type="entry name" value="Zinc beta-ribbon"/>
    <property type="match status" value="1"/>
</dbReference>
<dbReference type="PROSITE" id="PS50880">
    <property type="entry name" value="TOPRIM"/>
    <property type="match status" value="1"/>
</dbReference>
<dbReference type="InterPro" id="IPR013264">
    <property type="entry name" value="DNAG_N"/>
</dbReference>
<dbReference type="Pfam" id="PF01807">
    <property type="entry name" value="Zn_ribbon_DnaG"/>
    <property type="match status" value="1"/>
</dbReference>
<keyword evidence="17" id="KW-1185">Reference proteome</keyword>
<sequence>MSAQFHLHKDTIDQVSQRADIVDIVSERVVLRKSGANFRGACPFHNGTNPTALTVSPARQMYNCFNCGAKGGAVKFLMEIDKRSFADVVLDLANRYNVPIKTEEPEKAQEIQRQISHRDRLYEVMALTTSFYQHALYATQGQAALAYLSQKRQMSKDTIQKFQLGYAPAGWETLMGYLVQQKQIPVTLVEEAGLIVPRKTGNGFYDRFRDRLMIPIHDTRGRVIGFGGRSLGDEEPKYLNSPETALFSKGTVLFGMDKARDAISKSDQAVVVEGYFDAIALHQAGISQAIATMGVALNSEQMKQLLRYTESKNVILNFDADKAGITAAEKAIAGFKELVFDGTVQLRVLTIPDGKDADEYLKQHSADSYRDLLKNAPLFLDWQIEQILAGQDLNQADHFQKSSQAIAQLLVNLPVDSFFRTHYIHTSAQRLAQGNSYLALRLEQDLRRQLRNTRWQSNKPAPSLTSVGNALHTAESQLLQIYLHFPQHRAYVYEAILEEDIEFSLSNHRYLWLMILNLIDQKKTSLASEEPHANHLIQQLQIIAAENAELSQQLQHLLWLDDNSRVGLLRPQMVVRTAIAKIQYVMCEKREKHWLDLFKTKDVIADPEFGHHCQAQIQLEKQRKSEIQKLIEVNYLDLAGKNSHNFSSHSGIDF</sequence>